<dbReference type="Proteomes" id="UP000662200">
    <property type="component" value="Unassembled WGS sequence"/>
</dbReference>
<sequence>MDTKHLRVEVKDADRGEFAAIFSTFDVVDHDRDVTKVGAFTDGAPVRVSAYGHAIWGGALPVGKGVIRTTGREAIAEGAFFLDTAAGRDTFTVVKELGDLQEWSYGYDATKFSFGEVDGKQVRFLEELKVHEVSPVLLGAGVGTRTLSAKSGGSTFSDEAQAVVAALDALVVRAADVMAKRREKGKGLGADSAALLGQVDGQLKALAGLLAEPDPEPDHGDVQREFLRFVAISRDLNKEMTP</sequence>
<proteinExistence type="predicted"/>
<reference evidence="5" key="1">
    <citation type="journal article" date="2014" name="Int. J. Syst. Evol. Microbiol.">
        <title>Complete genome sequence of Corynebacterium casei LMG S-19264T (=DSM 44701T), isolated from a smear-ripened cheese.</title>
        <authorList>
            <consortium name="US DOE Joint Genome Institute (JGI-PGF)"/>
            <person name="Walter F."/>
            <person name="Albersmeier A."/>
            <person name="Kalinowski J."/>
            <person name="Ruckert C."/>
        </authorList>
    </citation>
    <scope>NUCLEOTIDE SEQUENCE</scope>
    <source>
        <strain evidence="5">JCM 3091</strain>
    </source>
</reference>
<dbReference type="RefSeq" id="WP_189114557.1">
    <property type="nucleotide sequence ID" value="NZ_BMQC01000008.1"/>
</dbReference>
<evidence type="ECO:0000256" key="2">
    <source>
        <dbReference type="ARBA" id="ARBA00022670"/>
    </source>
</evidence>
<organism evidence="5 6">
    <name type="scientific">Pilimelia terevasa</name>
    <dbReference type="NCBI Taxonomy" id="53372"/>
    <lineage>
        <taxon>Bacteria</taxon>
        <taxon>Bacillati</taxon>
        <taxon>Actinomycetota</taxon>
        <taxon>Actinomycetes</taxon>
        <taxon>Micromonosporales</taxon>
        <taxon>Micromonosporaceae</taxon>
        <taxon>Pilimelia</taxon>
    </lineage>
</organism>
<evidence type="ECO:0000256" key="3">
    <source>
        <dbReference type="ARBA" id="ARBA00022801"/>
    </source>
</evidence>
<dbReference type="GO" id="GO:0008233">
    <property type="term" value="F:peptidase activity"/>
    <property type="evidence" value="ECO:0007669"/>
    <property type="project" value="UniProtKB-KW"/>
</dbReference>
<accession>A0A8J3FJ38</accession>
<dbReference type="GO" id="GO:0006508">
    <property type="term" value="P:proteolysis"/>
    <property type="evidence" value="ECO:0007669"/>
    <property type="project" value="UniProtKB-KW"/>
</dbReference>
<keyword evidence="6" id="KW-1185">Reference proteome</keyword>
<evidence type="ECO:0000313" key="6">
    <source>
        <dbReference type="Proteomes" id="UP000662200"/>
    </source>
</evidence>
<keyword evidence="3" id="KW-0378">Hydrolase</keyword>
<evidence type="ECO:0000313" key="5">
    <source>
        <dbReference type="EMBL" id="GGK32107.1"/>
    </source>
</evidence>
<dbReference type="Pfam" id="PF04586">
    <property type="entry name" value="Peptidase_S78"/>
    <property type="match status" value="1"/>
</dbReference>
<keyword evidence="1" id="KW-1188">Viral release from host cell</keyword>
<dbReference type="EMBL" id="BMQC01000008">
    <property type="protein sequence ID" value="GGK32107.1"/>
    <property type="molecule type" value="Genomic_DNA"/>
</dbReference>
<feature type="domain" description="Prohead serine protease" evidence="4">
    <location>
        <begin position="78"/>
        <end position="147"/>
    </location>
</feature>
<evidence type="ECO:0000256" key="1">
    <source>
        <dbReference type="ARBA" id="ARBA00022612"/>
    </source>
</evidence>
<keyword evidence="2" id="KW-0645">Protease</keyword>
<gene>
    <name evidence="5" type="ORF">GCM10010124_26070</name>
</gene>
<evidence type="ECO:0000259" key="4">
    <source>
        <dbReference type="Pfam" id="PF04586"/>
    </source>
</evidence>
<reference evidence="5" key="2">
    <citation type="submission" date="2020-09" db="EMBL/GenBank/DDBJ databases">
        <authorList>
            <person name="Sun Q."/>
            <person name="Ohkuma M."/>
        </authorList>
    </citation>
    <scope>NUCLEOTIDE SEQUENCE</scope>
    <source>
        <strain evidence="5">JCM 3091</strain>
    </source>
</reference>
<dbReference type="InterPro" id="IPR054613">
    <property type="entry name" value="Peptidase_S78_dom"/>
</dbReference>
<dbReference type="AlphaFoldDB" id="A0A8J3FJ38"/>
<protein>
    <recommendedName>
        <fullName evidence="4">Prohead serine protease domain-containing protein</fullName>
    </recommendedName>
</protein>
<name>A0A8J3FJ38_9ACTN</name>
<comment type="caution">
    <text evidence="5">The sequence shown here is derived from an EMBL/GenBank/DDBJ whole genome shotgun (WGS) entry which is preliminary data.</text>
</comment>